<name>A0AAN8Y1W6_SOLBU</name>
<evidence type="ECO:0000313" key="2">
    <source>
        <dbReference type="Proteomes" id="UP001371456"/>
    </source>
</evidence>
<dbReference type="PANTHER" id="PTHR10775:SF190">
    <property type="entry name" value="TNP2-LIKE TRANSPOSON PROTEIN"/>
    <property type="match status" value="1"/>
</dbReference>
<organism evidence="1 2">
    <name type="scientific">Solanum bulbocastanum</name>
    <name type="common">Wild potato</name>
    <dbReference type="NCBI Taxonomy" id="147425"/>
    <lineage>
        <taxon>Eukaryota</taxon>
        <taxon>Viridiplantae</taxon>
        <taxon>Streptophyta</taxon>
        <taxon>Embryophyta</taxon>
        <taxon>Tracheophyta</taxon>
        <taxon>Spermatophyta</taxon>
        <taxon>Magnoliopsida</taxon>
        <taxon>eudicotyledons</taxon>
        <taxon>Gunneridae</taxon>
        <taxon>Pentapetalae</taxon>
        <taxon>asterids</taxon>
        <taxon>lamiids</taxon>
        <taxon>Solanales</taxon>
        <taxon>Solanaceae</taxon>
        <taxon>Solanoideae</taxon>
        <taxon>Solaneae</taxon>
        <taxon>Solanum</taxon>
    </lineage>
</organism>
<dbReference type="Proteomes" id="UP001371456">
    <property type="component" value="Unassembled WGS sequence"/>
</dbReference>
<keyword evidence="2" id="KW-1185">Reference proteome</keyword>
<dbReference type="EMBL" id="JBANQN010000011">
    <property type="protein sequence ID" value="KAK6775917.1"/>
    <property type="molecule type" value="Genomic_DNA"/>
</dbReference>
<comment type="caution">
    <text evidence="1">The sequence shown here is derived from an EMBL/GenBank/DDBJ whole genome shotgun (WGS) entry which is preliminary data.</text>
</comment>
<proteinExistence type="predicted"/>
<accession>A0AAN8Y1W6</accession>
<dbReference type="AlphaFoldDB" id="A0AAN8Y1W6"/>
<sequence length="199" mass="23289">MLNNQFRDVAQVEGVYDGPNEDAKKFYNLVEEASQELYPGCTRFSKLSFTLHLYLLKCLYGWSNESFTSLLELLKEVMPEMNIPLSYNKTKSMGKNLDLDFEKIDARPNDCMLFRNDHKDDEFCHICGASRYIKFLKVDSELEPSKKQHRVSAKTLRHFPLILRLKILFMCSKTADSLRWHDEEHSKYGKLRHPADGLE</sequence>
<evidence type="ECO:0000313" key="1">
    <source>
        <dbReference type="EMBL" id="KAK6775917.1"/>
    </source>
</evidence>
<dbReference type="PANTHER" id="PTHR10775">
    <property type="entry name" value="OS08G0208400 PROTEIN"/>
    <property type="match status" value="1"/>
</dbReference>
<gene>
    <name evidence="1" type="ORF">RDI58_026918</name>
</gene>
<protein>
    <submittedName>
        <fullName evidence="1">Uncharacterized protein</fullName>
    </submittedName>
</protein>
<reference evidence="1 2" key="1">
    <citation type="submission" date="2024-02" db="EMBL/GenBank/DDBJ databases">
        <title>de novo genome assembly of Solanum bulbocastanum strain 11H21.</title>
        <authorList>
            <person name="Hosaka A.J."/>
        </authorList>
    </citation>
    <scope>NUCLEOTIDE SEQUENCE [LARGE SCALE GENOMIC DNA]</scope>
    <source>
        <tissue evidence="1">Young leaves</tissue>
    </source>
</reference>